<name>A0A0E9WZG4_ANGAN</name>
<sequence>MIKIPTARVQTDFSALFYQTSVTSLLLIDMLMLLPVYRLSSRMNKCSVTSFCMLTLISDCYECVHFRTYFFVSIL</sequence>
<organism evidence="2">
    <name type="scientific">Anguilla anguilla</name>
    <name type="common">European freshwater eel</name>
    <name type="synonym">Muraena anguilla</name>
    <dbReference type="NCBI Taxonomy" id="7936"/>
    <lineage>
        <taxon>Eukaryota</taxon>
        <taxon>Metazoa</taxon>
        <taxon>Chordata</taxon>
        <taxon>Craniata</taxon>
        <taxon>Vertebrata</taxon>
        <taxon>Euteleostomi</taxon>
        <taxon>Actinopterygii</taxon>
        <taxon>Neopterygii</taxon>
        <taxon>Teleostei</taxon>
        <taxon>Anguilliformes</taxon>
        <taxon>Anguillidae</taxon>
        <taxon>Anguilla</taxon>
    </lineage>
</organism>
<dbReference type="EMBL" id="GBXM01012853">
    <property type="protein sequence ID" value="JAH95724.1"/>
    <property type="molecule type" value="Transcribed_RNA"/>
</dbReference>
<keyword evidence="1" id="KW-0812">Transmembrane</keyword>
<evidence type="ECO:0000313" key="2">
    <source>
        <dbReference type="EMBL" id="JAH95724.1"/>
    </source>
</evidence>
<protein>
    <submittedName>
        <fullName evidence="2">Uncharacterized protein</fullName>
    </submittedName>
</protein>
<keyword evidence="1" id="KW-0472">Membrane</keyword>
<keyword evidence="1" id="KW-1133">Transmembrane helix</keyword>
<evidence type="ECO:0000256" key="1">
    <source>
        <dbReference type="SAM" id="Phobius"/>
    </source>
</evidence>
<accession>A0A0E9WZG4</accession>
<feature type="transmembrane region" description="Helical" evidence="1">
    <location>
        <begin position="16"/>
        <end position="37"/>
    </location>
</feature>
<reference evidence="2" key="1">
    <citation type="submission" date="2014-11" db="EMBL/GenBank/DDBJ databases">
        <authorList>
            <person name="Amaro Gonzalez C."/>
        </authorList>
    </citation>
    <scope>NUCLEOTIDE SEQUENCE</scope>
</reference>
<reference evidence="2" key="2">
    <citation type="journal article" date="2015" name="Fish Shellfish Immunol.">
        <title>Early steps in the European eel (Anguilla anguilla)-Vibrio vulnificus interaction in the gills: Role of the RtxA13 toxin.</title>
        <authorList>
            <person name="Callol A."/>
            <person name="Pajuelo D."/>
            <person name="Ebbesson L."/>
            <person name="Teles M."/>
            <person name="MacKenzie S."/>
            <person name="Amaro C."/>
        </authorList>
    </citation>
    <scope>NUCLEOTIDE SEQUENCE</scope>
</reference>
<proteinExistence type="predicted"/>
<dbReference type="AlphaFoldDB" id="A0A0E9WZG4"/>